<evidence type="ECO:0000313" key="6">
    <source>
        <dbReference type="EMBL" id="KAB4444471.1"/>
    </source>
</evidence>
<evidence type="ECO:0000256" key="2">
    <source>
        <dbReference type="ARBA" id="ARBA00022801"/>
    </source>
</evidence>
<dbReference type="InterPro" id="IPR041679">
    <property type="entry name" value="DNA2/NAM7-like_C"/>
</dbReference>
<keyword evidence="3 6" id="KW-0347">Helicase</keyword>
<dbReference type="InterPro" id="IPR027417">
    <property type="entry name" value="P-loop_NTPase"/>
</dbReference>
<dbReference type="GO" id="GO:0005524">
    <property type="term" value="F:ATP binding"/>
    <property type="evidence" value="ECO:0007669"/>
    <property type="project" value="UniProtKB-KW"/>
</dbReference>
<dbReference type="Gene3D" id="3.40.50.300">
    <property type="entry name" value="P-loop containing nucleotide triphosphate hydrolases"/>
    <property type="match status" value="1"/>
</dbReference>
<reference evidence="6 7" key="1">
    <citation type="journal article" date="2019" name="Nat. Med.">
        <title>A library of human gut bacterial isolates paired with longitudinal multiomics data enables mechanistic microbiome research.</title>
        <authorList>
            <person name="Poyet M."/>
            <person name="Groussin M."/>
            <person name="Gibbons S.M."/>
            <person name="Avila-Pacheco J."/>
            <person name="Jiang X."/>
            <person name="Kearney S.M."/>
            <person name="Perrotta A.R."/>
            <person name="Berdy B."/>
            <person name="Zhao S."/>
            <person name="Lieberman T.D."/>
            <person name="Swanson P.K."/>
            <person name="Smith M."/>
            <person name="Roesemann S."/>
            <person name="Alexander J.E."/>
            <person name="Rich S.A."/>
            <person name="Livny J."/>
            <person name="Vlamakis H."/>
            <person name="Clish C."/>
            <person name="Bullock K."/>
            <person name="Deik A."/>
            <person name="Scott J."/>
            <person name="Pierce K.A."/>
            <person name="Xavier R.J."/>
            <person name="Alm E.J."/>
        </authorList>
    </citation>
    <scope>NUCLEOTIDE SEQUENCE [LARGE SCALE GENOMIC DNA]</scope>
    <source>
        <strain evidence="6 7">BIOML-A165</strain>
    </source>
</reference>
<dbReference type="CDD" id="cd18808">
    <property type="entry name" value="SF1_C_Upf1"/>
    <property type="match status" value="1"/>
</dbReference>
<dbReference type="PANTHER" id="PTHR10887:SF495">
    <property type="entry name" value="HELICASE SENATAXIN ISOFORM X1-RELATED"/>
    <property type="match status" value="1"/>
</dbReference>
<dbReference type="SUPFAM" id="SSF52540">
    <property type="entry name" value="P-loop containing nucleoside triphosphate hydrolases"/>
    <property type="match status" value="1"/>
</dbReference>
<dbReference type="GO" id="GO:0005694">
    <property type="term" value="C:chromosome"/>
    <property type="evidence" value="ECO:0007669"/>
    <property type="project" value="UniProtKB-ARBA"/>
</dbReference>
<evidence type="ECO:0000256" key="4">
    <source>
        <dbReference type="ARBA" id="ARBA00022840"/>
    </source>
</evidence>
<sequence>IDVGLISPYKAQVQYLRQLIKRDAFFKPYRHLITINTVDGFQGQERDVILISLVRANEEGQIGFLNDLRRMNVAITRARMKLIILGDASTLTKHPFYKKLYEYILALQE</sequence>
<feature type="non-terminal residue" evidence="6">
    <location>
        <position position="1"/>
    </location>
</feature>
<dbReference type="FunFam" id="3.40.50.300:FF:000326">
    <property type="entry name" value="P-loop containing nucleoside triphosphate hydrolase"/>
    <property type="match status" value="1"/>
</dbReference>
<feature type="domain" description="DNA2/NAM7 helicase-like C-terminal" evidence="5">
    <location>
        <begin position="2"/>
        <end position="88"/>
    </location>
</feature>
<protein>
    <submittedName>
        <fullName evidence="6">Helicase</fullName>
    </submittedName>
</protein>
<accession>A0A7J5J9V3</accession>
<dbReference type="PANTHER" id="PTHR10887">
    <property type="entry name" value="DNA2/NAM7 HELICASE FAMILY"/>
    <property type="match status" value="1"/>
</dbReference>
<name>A0A7J5J9V3_BACT4</name>
<evidence type="ECO:0000259" key="5">
    <source>
        <dbReference type="Pfam" id="PF13087"/>
    </source>
</evidence>
<dbReference type="GO" id="GO:0004386">
    <property type="term" value="F:helicase activity"/>
    <property type="evidence" value="ECO:0007669"/>
    <property type="project" value="UniProtKB-KW"/>
</dbReference>
<evidence type="ECO:0000313" key="7">
    <source>
        <dbReference type="Proteomes" id="UP000460317"/>
    </source>
</evidence>
<keyword evidence="1" id="KW-0547">Nucleotide-binding</keyword>
<dbReference type="AlphaFoldDB" id="A0A7J5J9V3"/>
<keyword evidence="2" id="KW-0378">Hydrolase</keyword>
<dbReference type="GO" id="GO:0016787">
    <property type="term" value="F:hydrolase activity"/>
    <property type="evidence" value="ECO:0007669"/>
    <property type="project" value="UniProtKB-KW"/>
</dbReference>
<keyword evidence="4" id="KW-0067">ATP-binding</keyword>
<organism evidence="6 7">
    <name type="scientific">Bacteroides thetaiotaomicron</name>
    <dbReference type="NCBI Taxonomy" id="818"/>
    <lineage>
        <taxon>Bacteria</taxon>
        <taxon>Pseudomonadati</taxon>
        <taxon>Bacteroidota</taxon>
        <taxon>Bacteroidia</taxon>
        <taxon>Bacteroidales</taxon>
        <taxon>Bacteroidaceae</taxon>
        <taxon>Bacteroides</taxon>
    </lineage>
</organism>
<gene>
    <name evidence="6" type="ORF">GAN93_26275</name>
</gene>
<evidence type="ECO:0000256" key="1">
    <source>
        <dbReference type="ARBA" id="ARBA00022741"/>
    </source>
</evidence>
<proteinExistence type="predicted"/>
<comment type="caution">
    <text evidence="6">The sequence shown here is derived from an EMBL/GenBank/DDBJ whole genome shotgun (WGS) entry which is preliminary data.</text>
</comment>
<evidence type="ECO:0000256" key="3">
    <source>
        <dbReference type="ARBA" id="ARBA00022806"/>
    </source>
</evidence>
<dbReference type="Pfam" id="PF13087">
    <property type="entry name" value="AAA_12"/>
    <property type="match status" value="1"/>
</dbReference>
<dbReference type="InterPro" id="IPR045055">
    <property type="entry name" value="DNA2/NAM7-like"/>
</dbReference>
<dbReference type="InterPro" id="IPR047187">
    <property type="entry name" value="SF1_C_Upf1"/>
</dbReference>
<dbReference type="Proteomes" id="UP000460317">
    <property type="component" value="Unassembled WGS sequence"/>
</dbReference>
<dbReference type="EMBL" id="WCSB01000172">
    <property type="protein sequence ID" value="KAB4444471.1"/>
    <property type="molecule type" value="Genomic_DNA"/>
</dbReference>